<dbReference type="InterPro" id="IPR037523">
    <property type="entry name" value="VOC_core"/>
</dbReference>
<reference evidence="3" key="1">
    <citation type="submission" date="2021-12" db="EMBL/GenBank/DDBJ databases">
        <title>Black yeast isolated from Biological Soil Crust.</title>
        <authorList>
            <person name="Kurbessoian T."/>
        </authorList>
    </citation>
    <scope>NUCLEOTIDE SEQUENCE</scope>
    <source>
        <strain evidence="3">CCFEE 5208</strain>
    </source>
</reference>
<evidence type="ECO:0000256" key="1">
    <source>
        <dbReference type="SAM" id="MobiDB-lite"/>
    </source>
</evidence>
<accession>A0AAN6F4S3</accession>
<name>A0AAN6F4S3_9PEZI</name>
<gene>
    <name evidence="3" type="ORF">LTR82_018343</name>
</gene>
<proteinExistence type="predicted"/>
<dbReference type="AlphaFoldDB" id="A0AAN6F4S3"/>
<feature type="region of interest" description="Disordered" evidence="1">
    <location>
        <begin position="129"/>
        <end position="156"/>
    </location>
</feature>
<protein>
    <recommendedName>
        <fullName evidence="2">VOC domain-containing protein</fullName>
    </recommendedName>
</protein>
<dbReference type="EMBL" id="JASUXU010000615">
    <property type="protein sequence ID" value="KAK0299668.1"/>
    <property type="molecule type" value="Genomic_DNA"/>
</dbReference>
<evidence type="ECO:0000313" key="3">
    <source>
        <dbReference type="EMBL" id="KAK0299668.1"/>
    </source>
</evidence>
<organism evidence="3 4">
    <name type="scientific">Friedmanniomyces endolithicus</name>
    <dbReference type="NCBI Taxonomy" id="329885"/>
    <lineage>
        <taxon>Eukaryota</taxon>
        <taxon>Fungi</taxon>
        <taxon>Dikarya</taxon>
        <taxon>Ascomycota</taxon>
        <taxon>Pezizomycotina</taxon>
        <taxon>Dothideomycetes</taxon>
        <taxon>Dothideomycetidae</taxon>
        <taxon>Mycosphaerellales</taxon>
        <taxon>Teratosphaeriaceae</taxon>
        <taxon>Friedmanniomyces</taxon>
    </lineage>
</organism>
<evidence type="ECO:0000313" key="4">
    <source>
        <dbReference type="Proteomes" id="UP001168146"/>
    </source>
</evidence>
<dbReference type="Gene3D" id="3.10.180.10">
    <property type="entry name" value="2,3-Dihydroxybiphenyl 1,2-Dioxygenase, domain 1"/>
    <property type="match status" value="1"/>
</dbReference>
<feature type="non-terminal residue" evidence="3">
    <location>
        <position position="156"/>
    </location>
</feature>
<dbReference type="SUPFAM" id="SSF54593">
    <property type="entry name" value="Glyoxalase/Bleomycin resistance protein/Dihydroxybiphenyl dioxygenase"/>
    <property type="match status" value="1"/>
</dbReference>
<sequence length="156" mass="16768">MGSTNESPAIRLHRLSFVIYEHPDLDAFKHFARDFGFEVASSTADETLFAGYGRDPFVYVARAAPVGAGKRFVGAGFAAEGKDDFEKACAVAGAETIDAARRQGGGLAVRILDPNGFEVQVCWGQREQPLPPRGISAETGRKGRPVINGTLDKARK</sequence>
<dbReference type="PROSITE" id="PS51819">
    <property type="entry name" value="VOC"/>
    <property type="match status" value="1"/>
</dbReference>
<feature type="domain" description="VOC" evidence="2">
    <location>
        <begin position="14"/>
        <end position="124"/>
    </location>
</feature>
<comment type="caution">
    <text evidence="3">The sequence shown here is derived from an EMBL/GenBank/DDBJ whole genome shotgun (WGS) entry which is preliminary data.</text>
</comment>
<evidence type="ECO:0000259" key="2">
    <source>
        <dbReference type="PROSITE" id="PS51819"/>
    </source>
</evidence>
<dbReference type="InterPro" id="IPR029068">
    <property type="entry name" value="Glyas_Bleomycin-R_OHBP_Dase"/>
</dbReference>
<dbReference type="Proteomes" id="UP001168146">
    <property type="component" value="Unassembled WGS sequence"/>
</dbReference>